<dbReference type="InterPro" id="IPR013713">
    <property type="entry name" value="XPO2_central"/>
</dbReference>
<comment type="subcellular location">
    <subcellularLocation>
        <location evidence="2">Cytoplasm</location>
    </subcellularLocation>
    <subcellularLocation>
        <location evidence="1">Nucleus</location>
    </subcellularLocation>
</comment>
<dbReference type="InterPro" id="IPR011989">
    <property type="entry name" value="ARM-like"/>
</dbReference>
<dbReference type="GO" id="GO:0005635">
    <property type="term" value="C:nuclear envelope"/>
    <property type="evidence" value="ECO:0007669"/>
    <property type="project" value="TreeGrafter"/>
</dbReference>
<dbReference type="GO" id="GO:0005049">
    <property type="term" value="F:nuclear export signal receptor activity"/>
    <property type="evidence" value="ECO:0007669"/>
    <property type="project" value="TreeGrafter"/>
</dbReference>
<evidence type="ECO:0000256" key="4">
    <source>
        <dbReference type="ARBA" id="ARBA00022448"/>
    </source>
</evidence>
<evidence type="ECO:0000256" key="3">
    <source>
        <dbReference type="ARBA" id="ARBA00008669"/>
    </source>
</evidence>
<dbReference type="Gene3D" id="1.25.10.10">
    <property type="entry name" value="Leucine-rich Repeat Variant"/>
    <property type="match status" value="1"/>
</dbReference>
<dbReference type="SUPFAM" id="SSF48371">
    <property type="entry name" value="ARM repeat"/>
    <property type="match status" value="1"/>
</dbReference>
<keyword evidence="6" id="KW-0653">Protein transport</keyword>
<keyword evidence="4" id="KW-0813">Transport</keyword>
<evidence type="ECO:0000256" key="5">
    <source>
        <dbReference type="ARBA" id="ARBA00022490"/>
    </source>
</evidence>
<evidence type="ECO:0000256" key="2">
    <source>
        <dbReference type="ARBA" id="ARBA00004496"/>
    </source>
</evidence>
<dbReference type="Pfam" id="PF03810">
    <property type="entry name" value="IBN_N"/>
    <property type="match status" value="1"/>
</dbReference>
<dbReference type="PANTHER" id="PTHR10997">
    <property type="entry name" value="IMPORTIN-7, 8, 11"/>
    <property type="match status" value="1"/>
</dbReference>
<dbReference type="GO" id="GO:0031267">
    <property type="term" value="F:small GTPase binding"/>
    <property type="evidence" value="ECO:0007669"/>
    <property type="project" value="InterPro"/>
</dbReference>
<dbReference type="SMART" id="SM00913">
    <property type="entry name" value="IBN_N"/>
    <property type="match status" value="1"/>
</dbReference>
<evidence type="ECO:0000256" key="1">
    <source>
        <dbReference type="ARBA" id="ARBA00004123"/>
    </source>
</evidence>
<dbReference type="InterPro" id="IPR005043">
    <property type="entry name" value="XPO2_C"/>
</dbReference>
<name>F0X0F5_9STRA</name>
<comment type="similarity">
    <text evidence="3">Belongs to the XPO2/CSE1 family.</text>
</comment>
<dbReference type="EMBL" id="FR824523">
    <property type="protein sequence ID" value="CCA27242.1"/>
    <property type="molecule type" value="Genomic_DNA"/>
</dbReference>
<dbReference type="PANTHER" id="PTHR10997:SF8">
    <property type="entry name" value="EXPORTIN-2"/>
    <property type="match status" value="1"/>
</dbReference>
<gene>
    <name evidence="9" type="primary">AlNc14C482G11896</name>
    <name evidence="9" type="ORF">ALNC14_133860</name>
</gene>
<evidence type="ECO:0000259" key="8">
    <source>
        <dbReference type="PROSITE" id="PS50166"/>
    </source>
</evidence>
<dbReference type="HOGENOM" id="CLU_009614_0_0_1"/>
<dbReference type="InterPro" id="IPR001494">
    <property type="entry name" value="Importin-beta_N"/>
</dbReference>
<evidence type="ECO:0000256" key="7">
    <source>
        <dbReference type="ARBA" id="ARBA00023242"/>
    </source>
</evidence>
<keyword evidence="5" id="KW-0963">Cytoplasm</keyword>
<proteinExistence type="inferred from homology"/>
<reference evidence="9" key="2">
    <citation type="submission" date="2011-02" db="EMBL/GenBank/DDBJ databases">
        <authorList>
            <person name="MacLean D."/>
        </authorList>
    </citation>
    <scope>NUCLEOTIDE SEQUENCE</scope>
</reference>
<accession>F0X0F5</accession>
<dbReference type="FunFam" id="1.25.10.10:FF:000507">
    <property type="entry name" value="Exportin-2"/>
    <property type="match status" value="1"/>
</dbReference>
<dbReference type="GO" id="GO:0006606">
    <property type="term" value="P:protein import into nucleus"/>
    <property type="evidence" value="ECO:0007669"/>
    <property type="project" value="TreeGrafter"/>
</dbReference>
<sequence length="973" mass="110141">MAQPPADTATQNVLNNIRNCLEHTLSPQLTTRKNAEQILDSLATQPNYTLQLIRILESDQEKIEIRLGSALLFKNFVKKNWELEKPNCIAANEKELVKQHLVDLICRMPEAIQKQLSEALATIGEHDFPQDWNYLLQQLVDKLKQESDWRVRNGVLMTANTIFKRFRNAFKSDALFLELKHCLQVFQEPLLQLFKQTGIALRQSGAAVSDQAEMLKALRTMCRIYDSLNWQDIPEYFEDHIAEWMEEFLSYFDYSNPHFFNADNEDEPGLIDLLLVAIVENINLYAEKYDEEFKPYLEKFTEVIWHLLAQKISIHPKHDDLAAKSMRFLTSIAARAHNRALFASQDVLGRLCDIVVSNLSLRTADEQLFEDNPMDYIRRDIEGSDTDSRRSAARELIRGLLNNFDEDVSRICMNVIMSMLQDYKANPTTNWGKKDVSINLFIALAAVKQSRLRGVSQVNPRVPLMDFFMGEVLPELQGNSVTMILKADAIKFVSTFRVQLPFTAMEALLPFLVQSLDPNQFVVHTYAAACIERLLSVKDDTNLRFDAKKLAPQLAMIFQQVFAIIEQPGYPENDYLMRLIMRLINVAKEGILPLTDLLVTKLTQTLSRICANPSNPTFSHYLFEAISVLILNVCKTKSGAIETFEALLFPPFQTVLTNDVEALSPYVYQVLAQMLDLRDTGASAAYMSMFPILLAPTLWEKTSNAPAIVKLLEAYMRKAPTEVAQSIQGVLGVFQKLISLRSTEHSAFLLLRALFCYMSIGTYQAYLSEVIKILMIRLQSRMASKNSTAYTKELVYTLSILIGKQAPNILLDTLEALQQGMSTMLLTSVWTGGASHSKGLLERKACVIGLTRLACETNLCRSQGEFWGKLVTAAINLLETPDSAAQLKDEEEALLDLEQTGYEAGYSKLYFATVTSADYLPEYGLPQLFLVQSISKLSPSEPAKYKCYSEQFLPKPTLETLLSYMSQAGLVLQ</sequence>
<dbReference type="Pfam" id="PF08506">
    <property type="entry name" value="Cse1"/>
    <property type="match status" value="1"/>
</dbReference>
<dbReference type="Pfam" id="PF03378">
    <property type="entry name" value="CAS_CSE1"/>
    <property type="match status" value="1"/>
</dbReference>
<protein>
    <submittedName>
        <fullName evidence="9">Predicted protein putative</fullName>
    </submittedName>
</protein>
<dbReference type="InterPro" id="IPR016024">
    <property type="entry name" value="ARM-type_fold"/>
</dbReference>
<reference evidence="9" key="1">
    <citation type="journal article" date="2011" name="PLoS Biol.">
        <title>Gene gain and loss during evolution of obligate parasitism in the white rust pathogen of Arabidopsis thaliana.</title>
        <authorList>
            <person name="Kemen E."/>
            <person name="Gardiner A."/>
            <person name="Schultz-Larsen T."/>
            <person name="Kemen A.C."/>
            <person name="Balmuth A.L."/>
            <person name="Robert-Seilaniantz A."/>
            <person name="Bailey K."/>
            <person name="Holub E."/>
            <person name="Studholme D.J."/>
            <person name="Maclean D."/>
            <person name="Jones J.D."/>
        </authorList>
    </citation>
    <scope>NUCLEOTIDE SEQUENCE</scope>
</reference>
<dbReference type="AlphaFoldDB" id="F0X0F5"/>
<evidence type="ECO:0000313" key="9">
    <source>
        <dbReference type="EMBL" id="CCA27242.1"/>
    </source>
</evidence>
<dbReference type="PROSITE" id="PS50166">
    <property type="entry name" value="IMPORTIN_B_NT"/>
    <property type="match status" value="1"/>
</dbReference>
<dbReference type="GO" id="GO:0006611">
    <property type="term" value="P:protein export from nucleus"/>
    <property type="evidence" value="ECO:0007669"/>
    <property type="project" value="TreeGrafter"/>
</dbReference>
<evidence type="ECO:0000256" key="6">
    <source>
        <dbReference type="ARBA" id="ARBA00022927"/>
    </source>
</evidence>
<dbReference type="GO" id="GO:0005829">
    <property type="term" value="C:cytosol"/>
    <property type="evidence" value="ECO:0007669"/>
    <property type="project" value="TreeGrafter"/>
</dbReference>
<keyword evidence="7" id="KW-0539">Nucleus</keyword>
<feature type="domain" description="Importin N-terminal" evidence="8">
    <location>
        <begin position="35"/>
        <end position="107"/>
    </location>
</feature>
<organism evidence="9">
    <name type="scientific">Albugo laibachii Nc14</name>
    <dbReference type="NCBI Taxonomy" id="890382"/>
    <lineage>
        <taxon>Eukaryota</taxon>
        <taxon>Sar</taxon>
        <taxon>Stramenopiles</taxon>
        <taxon>Oomycota</taxon>
        <taxon>Peronosporomycetes</taxon>
        <taxon>Albuginales</taxon>
        <taxon>Albuginaceae</taxon>
        <taxon>Albugo</taxon>
    </lineage>
</organism>